<dbReference type="RefSeq" id="WP_146511803.1">
    <property type="nucleotide sequence ID" value="NZ_SIHI01000031.1"/>
</dbReference>
<dbReference type="Pfam" id="PF02424">
    <property type="entry name" value="ApbE"/>
    <property type="match status" value="1"/>
</dbReference>
<comment type="caution">
    <text evidence="12">The sequence shown here is derived from an EMBL/GenBank/DDBJ whole genome shotgun (WGS) entry which is preliminary data.</text>
</comment>
<keyword evidence="5" id="KW-0808">Transferase</keyword>
<evidence type="ECO:0000313" key="13">
    <source>
        <dbReference type="Proteomes" id="UP000317243"/>
    </source>
</evidence>
<dbReference type="InterPro" id="IPR003374">
    <property type="entry name" value="ApbE-like_sf"/>
</dbReference>
<proteinExistence type="predicted"/>
<dbReference type="OrthoDB" id="195316at2"/>
<evidence type="ECO:0000313" key="12">
    <source>
        <dbReference type="EMBL" id="TWT43567.1"/>
    </source>
</evidence>
<dbReference type="Gene3D" id="3.10.520.10">
    <property type="entry name" value="ApbE-like domains"/>
    <property type="match status" value="1"/>
</dbReference>
<comment type="cofactor">
    <cofactor evidence="1">
        <name>Mg(2+)</name>
        <dbReference type="ChEBI" id="CHEBI:18420"/>
    </cofactor>
</comment>
<protein>
    <recommendedName>
        <fullName evidence="3">FAD:protein FMN transferase</fullName>
        <ecNumber evidence="2">2.7.1.180</ecNumber>
    </recommendedName>
    <alternativeName>
        <fullName evidence="9">Flavin transferase</fullName>
    </alternativeName>
</protein>
<keyword evidence="6" id="KW-0479">Metal-binding</keyword>
<evidence type="ECO:0000256" key="6">
    <source>
        <dbReference type="ARBA" id="ARBA00022723"/>
    </source>
</evidence>
<dbReference type="PANTHER" id="PTHR30040">
    <property type="entry name" value="THIAMINE BIOSYNTHESIS LIPOPROTEIN APBE"/>
    <property type="match status" value="1"/>
</dbReference>
<evidence type="ECO:0000256" key="11">
    <source>
        <dbReference type="SAM" id="SignalP"/>
    </source>
</evidence>
<evidence type="ECO:0000256" key="10">
    <source>
        <dbReference type="ARBA" id="ARBA00048540"/>
    </source>
</evidence>
<dbReference type="EC" id="2.7.1.180" evidence="2"/>
<dbReference type="InterPro" id="IPR014469">
    <property type="entry name" value="DUF2271"/>
</dbReference>
<dbReference type="Pfam" id="PF10029">
    <property type="entry name" value="DUF2271"/>
    <property type="match status" value="1"/>
</dbReference>
<evidence type="ECO:0000256" key="2">
    <source>
        <dbReference type="ARBA" id="ARBA00011955"/>
    </source>
</evidence>
<keyword evidence="8" id="KW-0460">Magnesium</keyword>
<keyword evidence="4" id="KW-0285">Flavoprotein</keyword>
<dbReference type="SUPFAM" id="SSF143631">
    <property type="entry name" value="ApbE-like"/>
    <property type="match status" value="1"/>
</dbReference>
<gene>
    <name evidence="12" type="primary">apbE_4</name>
    <name evidence="12" type="ORF">KOR42_44470</name>
</gene>
<organism evidence="12 13">
    <name type="scientific">Thalassoglobus neptunius</name>
    <dbReference type="NCBI Taxonomy" id="1938619"/>
    <lineage>
        <taxon>Bacteria</taxon>
        <taxon>Pseudomonadati</taxon>
        <taxon>Planctomycetota</taxon>
        <taxon>Planctomycetia</taxon>
        <taxon>Planctomycetales</taxon>
        <taxon>Planctomycetaceae</taxon>
        <taxon>Thalassoglobus</taxon>
    </lineage>
</organism>
<dbReference type="EMBL" id="SIHI01000031">
    <property type="protein sequence ID" value="TWT43567.1"/>
    <property type="molecule type" value="Genomic_DNA"/>
</dbReference>
<keyword evidence="7" id="KW-0274">FAD</keyword>
<keyword evidence="11" id="KW-0732">Signal</keyword>
<dbReference type="GO" id="GO:0016740">
    <property type="term" value="F:transferase activity"/>
    <property type="evidence" value="ECO:0007669"/>
    <property type="project" value="UniProtKB-KW"/>
</dbReference>
<keyword evidence="13" id="KW-1185">Reference proteome</keyword>
<evidence type="ECO:0000256" key="3">
    <source>
        <dbReference type="ARBA" id="ARBA00016337"/>
    </source>
</evidence>
<evidence type="ECO:0000256" key="8">
    <source>
        <dbReference type="ARBA" id="ARBA00022842"/>
    </source>
</evidence>
<feature type="chain" id="PRO_5022833791" description="FAD:protein FMN transferase" evidence="11">
    <location>
        <begin position="26"/>
        <end position="512"/>
    </location>
</feature>
<dbReference type="PANTHER" id="PTHR30040:SF2">
    <property type="entry name" value="FAD:PROTEIN FMN TRANSFERASE"/>
    <property type="match status" value="1"/>
</dbReference>
<comment type="catalytic activity">
    <reaction evidence="10">
        <text>L-threonyl-[protein] + FAD = FMN-L-threonyl-[protein] + AMP + H(+)</text>
        <dbReference type="Rhea" id="RHEA:36847"/>
        <dbReference type="Rhea" id="RHEA-COMP:11060"/>
        <dbReference type="Rhea" id="RHEA-COMP:11061"/>
        <dbReference type="ChEBI" id="CHEBI:15378"/>
        <dbReference type="ChEBI" id="CHEBI:30013"/>
        <dbReference type="ChEBI" id="CHEBI:57692"/>
        <dbReference type="ChEBI" id="CHEBI:74257"/>
        <dbReference type="ChEBI" id="CHEBI:456215"/>
        <dbReference type="EC" id="2.7.1.180"/>
    </reaction>
</comment>
<evidence type="ECO:0000256" key="5">
    <source>
        <dbReference type="ARBA" id="ARBA00022679"/>
    </source>
</evidence>
<evidence type="ECO:0000256" key="9">
    <source>
        <dbReference type="ARBA" id="ARBA00031306"/>
    </source>
</evidence>
<feature type="signal peptide" evidence="11">
    <location>
        <begin position="1"/>
        <end position="25"/>
    </location>
</feature>
<dbReference type="InterPro" id="IPR024932">
    <property type="entry name" value="ApbE"/>
</dbReference>
<dbReference type="Proteomes" id="UP000317243">
    <property type="component" value="Unassembled WGS sequence"/>
</dbReference>
<sequence precursor="true">MTIFRAFLPFLFVFGVLARAQTASASDFQYFHENVLGTSLEIRVDIDSEDVAAQVESTVLEEIDRLDQILSRYKVDSELMRWQRGENVRGISDDLAIVLSHAEQWRVRTGGAFDVRSGVLDAIWDQAEKDNHLPSGEQLKLVTEQLTCSPWRKESSRSFDRNDNLPVSLDGLAKGYILDSVCMLIEARFPSVRQMTINIGGDLRKTGQDALFVAIADPENPAVNTTPLARVEIVGEAGVATSGGYHRTYKIDGHQYSHILDPRTGQPVKTVVSATVIAPTAMESDAAATAVSVLGMHDGIRLIEKIPGFECLILDEQGEVTVSSGWPTSGSRAGLSFVAFEEEVPEDDSAEVKTPAHGIFVDFSLPRQTGGRYRRPYVAVWLEDEVGYPVKIAVLWLMKEQLGARWYRDLTRWYRSDRLRRIVEESNLIETVSSATRGPGEYDAHFDGTDNLGRRLPYGKYTLCLEVAREHGTYQIIRQSVQLGTQPIEDQELKGNDEINDASFRYVPWPDH</sequence>
<dbReference type="GO" id="GO:0046872">
    <property type="term" value="F:metal ion binding"/>
    <property type="evidence" value="ECO:0007669"/>
    <property type="project" value="UniProtKB-KW"/>
</dbReference>
<name>A0A5C5VZN8_9PLAN</name>
<dbReference type="AlphaFoldDB" id="A0A5C5VZN8"/>
<dbReference type="Gene3D" id="2.60.40.4070">
    <property type="match status" value="1"/>
</dbReference>
<evidence type="ECO:0000256" key="7">
    <source>
        <dbReference type="ARBA" id="ARBA00022827"/>
    </source>
</evidence>
<accession>A0A5C5VZN8</accession>
<reference evidence="12 13" key="1">
    <citation type="submission" date="2019-02" db="EMBL/GenBank/DDBJ databases">
        <title>Deep-cultivation of Planctomycetes and their phenomic and genomic characterization uncovers novel biology.</title>
        <authorList>
            <person name="Wiegand S."/>
            <person name="Jogler M."/>
            <person name="Boedeker C."/>
            <person name="Pinto D."/>
            <person name="Vollmers J."/>
            <person name="Rivas-Marin E."/>
            <person name="Kohn T."/>
            <person name="Peeters S.H."/>
            <person name="Heuer A."/>
            <person name="Rast P."/>
            <person name="Oberbeckmann S."/>
            <person name="Bunk B."/>
            <person name="Jeske O."/>
            <person name="Meyerdierks A."/>
            <person name="Storesund J.E."/>
            <person name="Kallscheuer N."/>
            <person name="Luecker S."/>
            <person name="Lage O.M."/>
            <person name="Pohl T."/>
            <person name="Merkel B.J."/>
            <person name="Hornburger P."/>
            <person name="Mueller R.-W."/>
            <person name="Bruemmer F."/>
            <person name="Labrenz M."/>
            <person name="Spormann A.M."/>
            <person name="Op Den Camp H."/>
            <person name="Overmann J."/>
            <person name="Amann R."/>
            <person name="Jetten M.S.M."/>
            <person name="Mascher T."/>
            <person name="Medema M.H."/>
            <person name="Devos D.P."/>
            <person name="Kaster A.-K."/>
            <person name="Ovreas L."/>
            <person name="Rohde M."/>
            <person name="Galperin M.Y."/>
            <person name="Jogler C."/>
        </authorList>
    </citation>
    <scope>NUCLEOTIDE SEQUENCE [LARGE SCALE GENOMIC DNA]</scope>
    <source>
        <strain evidence="12 13">KOR42</strain>
    </source>
</reference>
<evidence type="ECO:0000256" key="4">
    <source>
        <dbReference type="ARBA" id="ARBA00022630"/>
    </source>
</evidence>
<keyword evidence="12" id="KW-0449">Lipoprotein</keyword>
<evidence type="ECO:0000256" key="1">
    <source>
        <dbReference type="ARBA" id="ARBA00001946"/>
    </source>
</evidence>